<sequence length="72" mass="8593">MLNYGDGSPSIPTRMEILYHEWELECARYSNYIYFWVETNGKTFQEIDEAIDGTSHFDMQRREKEVALHVET</sequence>
<evidence type="ECO:0000313" key="1">
    <source>
        <dbReference type="EMBL" id="GMG32137.1"/>
    </source>
</evidence>
<dbReference type="EMBL" id="BSYA01000095">
    <property type="protein sequence ID" value="GMG32137.1"/>
    <property type="molecule type" value="Genomic_DNA"/>
</dbReference>
<reference evidence="1" key="1">
    <citation type="submission" date="2023-04" db="EMBL/GenBank/DDBJ databases">
        <title>Aspergillus oryzae NBRC 4228.</title>
        <authorList>
            <person name="Ichikawa N."/>
            <person name="Sato H."/>
            <person name="Tonouchi N."/>
        </authorList>
    </citation>
    <scope>NUCLEOTIDE SEQUENCE</scope>
    <source>
        <strain evidence="1">NBRC 4228</strain>
    </source>
</reference>
<accession>A0AAN4YQZ8</accession>
<dbReference type="AlphaFoldDB" id="A0AAN4YQZ8"/>
<organism evidence="1 2">
    <name type="scientific">Aspergillus oryzae</name>
    <name type="common">Yellow koji mold</name>
    <dbReference type="NCBI Taxonomy" id="5062"/>
    <lineage>
        <taxon>Eukaryota</taxon>
        <taxon>Fungi</taxon>
        <taxon>Dikarya</taxon>
        <taxon>Ascomycota</taxon>
        <taxon>Pezizomycotina</taxon>
        <taxon>Eurotiomycetes</taxon>
        <taxon>Eurotiomycetidae</taxon>
        <taxon>Eurotiales</taxon>
        <taxon>Aspergillaceae</taxon>
        <taxon>Aspergillus</taxon>
        <taxon>Aspergillus subgen. Circumdati</taxon>
    </lineage>
</organism>
<gene>
    <name evidence="1" type="ORF">Aory04_000789700</name>
</gene>
<comment type="caution">
    <text evidence="1">The sequence shown here is derived from an EMBL/GenBank/DDBJ whole genome shotgun (WGS) entry which is preliminary data.</text>
</comment>
<protein>
    <submittedName>
        <fullName evidence="1">Unnamed protein product</fullName>
    </submittedName>
</protein>
<dbReference type="Proteomes" id="UP001165205">
    <property type="component" value="Unassembled WGS sequence"/>
</dbReference>
<proteinExistence type="predicted"/>
<evidence type="ECO:0000313" key="2">
    <source>
        <dbReference type="Proteomes" id="UP001165205"/>
    </source>
</evidence>
<name>A0AAN4YQZ8_ASPOZ</name>